<dbReference type="GO" id="GO:0019894">
    <property type="term" value="F:kinesin binding"/>
    <property type="evidence" value="ECO:0007669"/>
    <property type="project" value="TreeGrafter"/>
</dbReference>
<dbReference type="Pfam" id="PF10541">
    <property type="entry name" value="KASH"/>
    <property type="match status" value="1"/>
</dbReference>
<feature type="region of interest" description="Disordered" evidence="9">
    <location>
        <begin position="309"/>
        <end position="344"/>
    </location>
</feature>
<dbReference type="PROSITE" id="PS51049">
    <property type="entry name" value="KASH"/>
    <property type="match status" value="1"/>
</dbReference>
<keyword evidence="8" id="KW-0175">Coiled coil</keyword>
<name>A0A7F5RHV8_AGRPL</name>
<comment type="similarity">
    <text evidence="2">Belongs to the nesprin family.</text>
</comment>
<dbReference type="PANTHER" id="PTHR21524">
    <property type="entry name" value="SPECTRIN REPEAT CONTAINING NUCLEAR ENVELOPE PROTEIN 2"/>
    <property type="match status" value="1"/>
</dbReference>
<evidence type="ECO:0000256" key="4">
    <source>
        <dbReference type="ARBA" id="ARBA00022989"/>
    </source>
</evidence>
<keyword evidence="11" id="KW-1185">Reference proteome</keyword>
<evidence type="ECO:0000256" key="6">
    <source>
        <dbReference type="ARBA" id="ARBA00023242"/>
    </source>
</evidence>
<dbReference type="GeneID" id="108733798"/>
<feature type="coiled-coil region" evidence="8">
    <location>
        <begin position="1148"/>
        <end position="1203"/>
    </location>
</feature>
<feature type="compositionally biased region" description="Basic and acidic residues" evidence="9">
    <location>
        <begin position="452"/>
        <end position="469"/>
    </location>
</feature>
<feature type="topological domain" description="Cytoplasmic" evidence="7">
    <location>
        <begin position="1"/>
        <end position="1241"/>
    </location>
</feature>
<keyword evidence="4" id="KW-1133">Transmembrane helix</keyword>
<sequence length="1288" mass="146869">MSLSAGFEVSAMKASFSMSSLQAPEMERDITPRLCNSLTKKKRKEIEHWRRSWGSSASDQKDDFWSALQANYNYIMDNQLIDNCQEANGELNLDKTWSLIEFYTKFSELYSWLNSVQEAIFSKELSEIDKELKAHYSDEVVQKNSLRNLFNEQASQLVQLHPDVKEEVTRRVMHINSKWDSLQAALGLTNSKGIDQSFTDINAELKCLRNWMKSMESRLQPLVFRVEWSKPEIEKKMLEHMVLHRDIESHGKIVTSVVKLCKRRGDVGDNEVSVRRVARSLERRWHLLFLRSLEWQCYFDSLSKKLISRGRNTPSVSSDSDYDEPISKYPRLNEPSSMSKSTSADDNCYTEELLFQTESNKTTNLESSNAIMVRHDSAGDLKVNYEPKEEIAASTVTEASSHFTEPSRKGKNLATYYFKHEDTDCEMKQSKVIEMPAAVDESSEEEWTYTNKIEHNNPKRSSDRNEIRRHSSSKNSYQNIHRLVQKAEELVRETPLRKTKCASVSTPVNKISRVKEWLNMDRPDDSCDASCEDEEKESQTSEDLNESITTCKPNDTSGSHNDSFNDLNKSDVASKVVLRQKKCEVKANRPWSVSCISQLSQLSPRIDSVHLSISESALNRISLSPKYCKSLTTSATSIGMHGNSTSSTMEECGAAVLEERTSPNRRKRLKLKRKSSSKRRSEVNDQYCLNTASLIHIVKSDSFSGCGCKVAKLERHAVSDPCDLVLGYSTRRGGRCDTSNTSGAESEDDRQSKRTPNFKIGAATSYLGIDLGDCAREKNNLNLAEEQSSSLSEQAWDSYQEKYLSEAYSEAHDSDAARKLLNFGEDYRIFLDSQSDWSSPSMNFENSPQLKRKTLQPFNALESESDSENVKHFLKESRSQLLYTTNIYKQQFNMGLKEYLVANSGDELLATCDQHIYCLNVIEKSPEEFSFLKMEKNETNELMMQWQKLRDKVNIMQEYRNLQKEMLLLKDEVRRMNISVPSETSAVKSIEDISRDIDLYRTELANLDEYKKKLLTFNVSVHRFTTENKDYNSSTLKADISELYRLWNDYHSSASERLMQLNRLLDTWQMLERSLEKLHGDLLADEKTLGLLDSALQEGSLSDQMAVYVREVAKVLSETRQESDLPAILTEGSLSDSGISDEGSEHELGERERRLACMRRLVRQLELEMAPDCIARTKMTERLLAAEEELRALQKRCRSLIVRTAVTASTPVNDPIIAVKGSPGDPDDDPTAVSWFKRVVRASVPFQLAIVALLCVACLLAPKCCDNMNTFSMSLTPQLRYVRGPPPA</sequence>
<dbReference type="GO" id="GO:0006997">
    <property type="term" value="P:nucleus organization"/>
    <property type="evidence" value="ECO:0007669"/>
    <property type="project" value="TreeGrafter"/>
</dbReference>
<proteinExistence type="inferred from homology"/>
<protein>
    <submittedName>
        <fullName evidence="12">Uncharacterized protein LOC108733798 isoform X1</fullName>
    </submittedName>
</protein>
<feature type="region of interest" description="Disordered" evidence="9">
    <location>
        <begin position="444"/>
        <end position="480"/>
    </location>
</feature>
<feature type="coiled-coil region" evidence="8">
    <location>
        <begin position="952"/>
        <end position="979"/>
    </location>
</feature>
<dbReference type="InterPro" id="IPR012315">
    <property type="entry name" value="KASH"/>
</dbReference>
<evidence type="ECO:0000256" key="5">
    <source>
        <dbReference type="ARBA" id="ARBA00023136"/>
    </source>
</evidence>
<organism evidence="11 12">
    <name type="scientific">Agrilus planipennis</name>
    <name type="common">Emerald ash borer</name>
    <name type="synonym">Agrilus marcopoli</name>
    <dbReference type="NCBI Taxonomy" id="224129"/>
    <lineage>
        <taxon>Eukaryota</taxon>
        <taxon>Metazoa</taxon>
        <taxon>Ecdysozoa</taxon>
        <taxon>Arthropoda</taxon>
        <taxon>Hexapoda</taxon>
        <taxon>Insecta</taxon>
        <taxon>Pterygota</taxon>
        <taxon>Neoptera</taxon>
        <taxon>Endopterygota</taxon>
        <taxon>Coleoptera</taxon>
        <taxon>Polyphaga</taxon>
        <taxon>Elateriformia</taxon>
        <taxon>Buprestoidea</taxon>
        <taxon>Buprestidae</taxon>
        <taxon>Agrilinae</taxon>
        <taxon>Agrilus</taxon>
    </lineage>
</organism>
<dbReference type="GO" id="GO:0048471">
    <property type="term" value="C:perinuclear region of cytoplasm"/>
    <property type="evidence" value="ECO:0007669"/>
    <property type="project" value="TreeGrafter"/>
</dbReference>
<feature type="compositionally biased region" description="Polar residues" evidence="9">
    <location>
        <begin position="310"/>
        <end position="319"/>
    </location>
</feature>
<gene>
    <name evidence="12" type="primary">LOC108733798</name>
</gene>
<evidence type="ECO:0000256" key="9">
    <source>
        <dbReference type="SAM" id="MobiDB-lite"/>
    </source>
</evidence>
<evidence type="ECO:0000313" key="11">
    <source>
        <dbReference type="Proteomes" id="UP000192223"/>
    </source>
</evidence>
<evidence type="ECO:0000256" key="1">
    <source>
        <dbReference type="ARBA" id="ARBA00004126"/>
    </source>
</evidence>
<feature type="compositionally biased region" description="Acidic residues" evidence="9">
    <location>
        <begin position="526"/>
        <end position="536"/>
    </location>
</feature>
<dbReference type="KEGG" id="apln:108733798"/>
<dbReference type="GO" id="GO:0007010">
    <property type="term" value="P:cytoskeleton organization"/>
    <property type="evidence" value="ECO:0007669"/>
    <property type="project" value="TreeGrafter"/>
</dbReference>
<dbReference type="Proteomes" id="UP000192223">
    <property type="component" value="Unplaced"/>
</dbReference>
<dbReference type="CDD" id="cd00176">
    <property type="entry name" value="SPEC"/>
    <property type="match status" value="1"/>
</dbReference>
<keyword evidence="5 7" id="KW-0472">Membrane</keyword>
<evidence type="ECO:0000313" key="12">
    <source>
        <dbReference type="RefSeq" id="XP_025835587.1"/>
    </source>
</evidence>
<dbReference type="OrthoDB" id="10041151at2759"/>
<dbReference type="SUPFAM" id="SSF46966">
    <property type="entry name" value="Spectrin repeat"/>
    <property type="match status" value="2"/>
</dbReference>
<reference evidence="12" key="1">
    <citation type="submission" date="2025-08" db="UniProtKB">
        <authorList>
            <consortium name="RefSeq"/>
        </authorList>
    </citation>
    <scope>IDENTIFICATION</scope>
    <source>
        <tissue evidence="12">Entire body</tissue>
    </source>
</reference>
<feature type="compositionally biased region" description="Polar residues" evidence="9">
    <location>
        <begin position="546"/>
        <end position="566"/>
    </location>
</feature>
<dbReference type="GO" id="GO:0007097">
    <property type="term" value="P:nuclear migration"/>
    <property type="evidence" value="ECO:0007669"/>
    <property type="project" value="TreeGrafter"/>
</dbReference>
<keyword evidence="3 7" id="KW-0812">Transmembrane</keyword>
<feature type="region of interest" description="Disordered" evidence="9">
    <location>
        <begin position="734"/>
        <end position="756"/>
    </location>
</feature>
<dbReference type="GO" id="GO:0031965">
    <property type="term" value="C:nuclear membrane"/>
    <property type="evidence" value="ECO:0007669"/>
    <property type="project" value="UniProtKB-SubCell"/>
</dbReference>
<dbReference type="SMART" id="SM01249">
    <property type="entry name" value="KASH"/>
    <property type="match status" value="1"/>
</dbReference>
<feature type="region of interest" description="Disordered" evidence="9">
    <location>
        <begin position="523"/>
        <end position="566"/>
    </location>
</feature>
<dbReference type="PANTHER" id="PTHR21524:SF5">
    <property type="entry name" value="SPECTRIN REPEAT CONTAINING NUCLEAR ENVELOPE PROTEIN 2"/>
    <property type="match status" value="1"/>
</dbReference>
<dbReference type="InParanoid" id="A0A7F5RHV8"/>
<dbReference type="InterPro" id="IPR018159">
    <property type="entry name" value="Spectrin/alpha-actinin"/>
</dbReference>
<feature type="domain" description="KASH" evidence="10">
    <location>
        <begin position="1233"/>
        <end position="1288"/>
    </location>
</feature>
<evidence type="ECO:0000256" key="8">
    <source>
        <dbReference type="SAM" id="Coils"/>
    </source>
</evidence>
<evidence type="ECO:0000259" key="10">
    <source>
        <dbReference type="PROSITE" id="PS51049"/>
    </source>
</evidence>
<evidence type="ECO:0000256" key="7">
    <source>
        <dbReference type="PROSITE-ProRule" id="PRU00385"/>
    </source>
</evidence>
<evidence type="ECO:0000256" key="3">
    <source>
        <dbReference type="ARBA" id="ARBA00022692"/>
    </source>
</evidence>
<feature type="compositionally biased region" description="Polar residues" evidence="9">
    <location>
        <begin position="334"/>
        <end position="344"/>
    </location>
</feature>
<comment type="subcellular location">
    <subcellularLocation>
        <location evidence="1">Nucleus membrane</location>
    </subcellularLocation>
</comment>
<accession>A0A7F5RHV8</accession>
<keyword evidence="6" id="KW-0539">Nucleus</keyword>
<feature type="topological domain" description="Perinuclear space" evidence="7">
    <location>
        <begin position="1263"/>
        <end position="1288"/>
    </location>
</feature>
<evidence type="ECO:0000256" key="2">
    <source>
        <dbReference type="ARBA" id="ARBA00008619"/>
    </source>
</evidence>
<dbReference type="Gene3D" id="1.20.58.60">
    <property type="match status" value="1"/>
</dbReference>
<dbReference type="RefSeq" id="XP_025835587.1">
    <property type="nucleotide sequence ID" value="XM_025979802.1"/>
</dbReference>